<gene>
    <name evidence="2" type="ORF">DGYR_LOCUS6525</name>
</gene>
<keyword evidence="3" id="KW-1185">Reference proteome</keyword>
<evidence type="ECO:0000313" key="3">
    <source>
        <dbReference type="Proteomes" id="UP000549394"/>
    </source>
</evidence>
<comment type="caution">
    <text evidence="2">The sequence shown here is derived from an EMBL/GenBank/DDBJ whole genome shotgun (WGS) entry which is preliminary data.</text>
</comment>
<reference evidence="2 3" key="1">
    <citation type="submission" date="2020-08" db="EMBL/GenBank/DDBJ databases">
        <authorList>
            <person name="Hejnol A."/>
        </authorList>
    </citation>
    <scope>NUCLEOTIDE SEQUENCE [LARGE SCALE GENOMIC DNA]</scope>
</reference>
<evidence type="ECO:0000313" key="2">
    <source>
        <dbReference type="EMBL" id="CAD5118089.1"/>
    </source>
</evidence>
<proteinExistence type="predicted"/>
<feature type="region of interest" description="Disordered" evidence="1">
    <location>
        <begin position="20"/>
        <end position="55"/>
    </location>
</feature>
<dbReference type="AlphaFoldDB" id="A0A7I8VP71"/>
<feature type="compositionally biased region" description="Low complexity" evidence="1">
    <location>
        <begin position="45"/>
        <end position="55"/>
    </location>
</feature>
<protein>
    <submittedName>
        <fullName evidence="2">DgyrCDS6827</fullName>
    </submittedName>
</protein>
<dbReference type="Proteomes" id="UP000549394">
    <property type="component" value="Unassembled WGS sequence"/>
</dbReference>
<evidence type="ECO:0000256" key="1">
    <source>
        <dbReference type="SAM" id="MobiDB-lite"/>
    </source>
</evidence>
<accession>A0A7I8VP71</accession>
<name>A0A7I8VP71_9ANNE</name>
<organism evidence="2 3">
    <name type="scientific">Dimorphilus gyrociliatus</name>
    <dbReference type="NCBI Taxonomy" id="2664684"/>
    <lineage>
        <taxon>Eukaryota</taxon>
        <taxon>Metazoa</taxon>
        <taxon>Spiralia</taxon>
        <taxon>Lophotrochozoa</taxon>
        <taxon>Annelida</taxon>
        <taxon>Polychaeta</taxon>
        <taxon>Polychaeta incertae sedis</taxon>
        <taxon>Dinophilidae</taxon>
        <taxon>Dimorphilus</taxon>
    </lineage>
</organism>
<dbReference type="EMBL" id="CAJFCJ010000008">
    <property type="protein sequence ID" value="CAD5118089.1"/>
    <property type="molecule type" value="Genomic_DNA"/>
</dbReference>
<sequence length="118" mass="13403">MYGAATSVHLDMLRISPPTYRRNSTAYSHRKSYDFSSRRNSAMPSRKSSSATAVSSRFAVQATSLKEEEDEEEVEFVHAELVENIKKRVPCGKCVVDRMLLCICPQRHRGDFRAFTSP</sequence>